<dbReference type="EMBL" id="SRLO01025099">
    <property type="protein sequence ID" value="TNN21933.1"/>
    <property type="molecule type" value="Genomic_DNA"/>
</dbReference>
<gene>
    <name evidence="1" type="primary">Ahsa1_1</name>
    <name evidence="1" type="ORF">EYF80_067955</name>
</gene>
<name>A0A4Z2DZG7_9TELE</name>
<reference evidence="1 2" key="1">
    <citation type="submission" date="2019-03" db="EMBL/GenBank/DDBJ databases">
        <title>First draft genome of Liparis tanakae, snailfish: a comprehensive survey of snailfish specific genes.</title>
        <authorList>
            <person name="Kim W."/>
            <person name="Song I."/>
            <person name="Jeong J.-H."/>
            <person name="Kim D."/>
            <person name="Kim S."/>
            <person name="Ryu S."/>
            <person name="Song J.Y."/>
            <person name="Lee S.K."/>
        </authorList>
    </citation>
    <scope>NUCLEOTIDE SEQUENCE [LARGE SCALE GENOMIC DNA]</scope>
    <source>
        <tissue evidence="1">Muscle</tissue>
    </source>
</reference>
<evidence type="ECO:0000313" key="2">
    <source>
        <dbReference type="Proteomes" id="UP000314294"/>
    </source>
</evidence>
<dbReference type="OrthoDB" id="567237at2759"/>
<keyword evidence="1" id="KW-0346">Stress response</keyword>
<sequence length="141" mass="15612">MEDLDISVSLCKDQPDTALLGLMKTRGVQEVRRALGEFVRQLKSEFSQGMILAKADGQPQLPEPQTQKKLIQTCKAQKSPTARCSSGPAPSFPGVPISTCTFNLTETFQTSPEELYRTFINQEVLFRTHQGNTRSNQNPPG</sequence>
<evidence type="ECO:0000313" key="1">
    <source>
        <dbReference type="EMBL" id="TNN21933.1"/>
    </source>
</evidence>
<accession>A0A4Z2DZG7</accession>
<keyword evidence="2" id="KW-1185">Reference proteome</keyword>
<dbReference type="Proteomes" id="UP000314294">
    <property type="component" value="Unassembled WGS sequence"/>
</dbReference>
<comment type="caution">
    <text evidence="1">The sequence shown here is derived from an EMBL/GenBank/DDBJ whole genome shotgun (WGS) entry which is preliminary data.</text>
</comment>
<protein>
    <submittedName>
        <fullName evidence="1">Activator heat shock protein ATPase 1</fullName>
    </submittedName>
</protein>
<dbReference type="AlphaFoldDB" id="A0A4Z2DZG7"/>
<proteinExistence type="predicted"/>
<organism evidence="1 2">
    <name type="scientific">Liparis tanakae</name>
    <name type="common">Tanaka's snailfish</name>
    <dbReference type="NCBI Taxonomy" id="230148"/>
    <lineage>
        <taxon>Eukaryota</taxon>
        <taxon>Metazoa</taxon>
        <taxon>Chordata</taxon>
        <taxon>Craniata</taxon>
        <taxon>Vertebrata</taxon>
        <taxon>Euteleostomi</taxon>
        <taxon>Actinopterygii</taxon>
        <taxon>Neopterygii</taxon>
        <taxon>Teleostei</taxon>
        <taxon>Neoteleostei</taxon>
        <taxon>Acanthomorphata</taxon>
        <taxon>Eupercaria</taxon>
        <taxon>Perciformes</taxon>
        <taxon>Cottioidei</taxon>
        <taxon>Cottales</taxon>
        <taxon>Liparidae</taxon>
        <taxon>Liparis</taxon>
    </lineage>
</organism>